<protein>
    <submittedName>
        <fullName evidence="1">Biotin carboxylase</fullName>
    </submittedName>
</protein>
<evidence type="ECO:0000313" key="2">
    <source>
        <dbReference type="Proteomes" id="UP000186609"/>
    </source>
</evidence>
<dbReference type="Pfam" id="PF11379">
    <property type="entry name" value="DUF3182"/>
    <property type="match status" value="1"/>
</dbReference>
<sequence length="383" mass="40329">MAAPHRPGHGLLLDCRPQIVMPYTQGLRGHASDHEKATRDEIVRRLALLKGCASSAEKPQAEWGAAGGAVYLVPSDTLVVTSQAHALGVHGVSDLFGGVVPHAFMATKAITHPLYSADAAAPPHWSVDFPAQVASAVLPGFTAFSREDARLAATALLALGPVRVKMVCETGGRGQTVVEDLLGFDACLAPVGDDVLAQDGVVLEHHLDQVQTLSVGQVSVAGTVASYFGTQRLTRSNHGAMAYGGSELTVVRGGFDALRSIAPNECVRTAVQQALVYDRAAKTCFDGFFASRLNYDVAQGLDAAGRWCSGVLEQSWRVGGATGAEIAALEVFDAAPDRCAVRTRCIEIFGPCEPPPADAVVYFQGEDSQAGPLTKYTTVSRTF</sequence>
<dbReference type="InterPro" id="IPR021519">
    <property type="entry name" value="DUF3182"/>
</dbReference>
<dbReference type="KEGG" id="rhy:RD110_23380"/>
<dbReference type="AlphaFoldDB" id="A0A1P8K4H2"/>
<keyword evidence="2" id="KW-1185">Reference proteome</keyword>
<proteinExistence type="predicted"/>
<reference evidence="1 2" key="1">
    <citation type="submission" date="2017-01" db="EMBL/GenBank/DDBJ databases">
        <authorList>
            <person name="Mah S.A."/>
            <person name="Swanson W.J."/>
            <person name="Moy G.W."/>
            <person name="Vacquier V.D."/>
        </authorList>
    </citation>
    <scope>NUCLEOTIDE SEQUENCE [LARGE SCALE GENOMIC DNA]</scope>
    <source>
        <strain evidence="1 2">DCY110</strain>
    </source>
</reference>
<dbReference type="SUPFAM" id="SSF56059">
    <property type="entry name" value="Glutathione synthetase ATP-binding domain-like"/>
    <property type="match status" value="1"/>
</dbReference>
<accession>A0A1P8K4H2</accession>
<dbReference type="Proteomes" id="UP000186609">
    <property type="component" value="Chromosome"/>
</dbReference>
<name>A0A1P8K4H2_9BURK</name>
<dbReference type="EMBL" id="CP019236">
    <property type="protein sequence ID" value="APW40913.1"/>
    <property type="molecule type" value="Genomic_DNA"/>
</dbReference>
<gene>
    <name evidence="1" type="ORF">RD110_23380</name>
</gene>
<organism evidence="1 2">
    <name type="scientific">Rhodoferax koreensis</name>
    <dbReference type="NCBI Taxonomy" id="1842727"/>
    <lineage>
        <taxon>Bacteria</taxon>
        <taxon>Pseudomonadati</taxon>
        <taxon>Pseudomonadota</taxon>
        <taxon>Betaproteobacteria</taxon>
        <taxon>Burkholderiales</taxon>
        <taxon>Comamonadaceae</taxon>
        <taxon>Rhodoferax</taxon>
    </lineage>
</organism>
<evidence type="ECO:0000313" key="1">
    <source>
        <dbReference type="EMBL" id="APW40913.1"/>
    </source>
</evidence>